<evidence type="ECO:0000313" key="17">
    <source>
        <dbReference type="Proteomes" id="UP000613580"/>
    </source>
</evidence>
<evidence type="ECO:0000256" key="14">
    <source>
        <dbReference type="ARBA" id="ARBA00093655"/>
    </source>
</evidence>
<keyword evidence="7" id="KW-0804">Transcription</keyword>
<comment type="function">
    <text evidence="11">Functions as actin-binding component of the Arp2/3 complex which is involved in regulation of actin polymerization and together with an activating nucleation-promoting factor (NPF) mediates the formation of branched actin networks. Seems to contact the mother actin filament.</text>
</comment>
<evidence type="ECO:0000313" key="16">
    <source>
        <dbReference type="EMBL" id="KAF7306154.1"/>
    </source>
</evidence>
<dbReference type="SMART" id="SM00803">
    <property type="entry name" value="TAF"/>
    <property type="match status" value="1"/>
</dbReference>
<dbReference type="InterPro" id="IPR011442">
    <property type="entry name" value="TAF6_C"/>
</dbReference>
<dbReference type="GO" id="GO:0016251">
    <property type="term" value="F:RNA polymerase II general transcription initiation factor activity"/>
    <property type="evidence" value="ECO:0007669"/>
    <property type="project" value="InterPro"/>
</dbReference>
<dbReference type="Gene3D" id="1.25.40.770">
    <property type="entry name" value="TAF6, C-terminal HEAT repeat domain"/>
    <property type="match status" value="1"/>
</dbReference>
<name>A0A8H6SVI4_MYCCL</name>
<dbReference type="GO" id="GO:0000124">
    <property type="term" value="C:SAGA complex"/>
    <property type="evidence" value="ECO:0007669"/>
    <property type="project" value="InterPro"/>
</dbReference>
<dbReference type="InterPro" id="IPR008384">
    <property type="entry name" value="ARPC4"/>
</dbReference>
<dbReference type="PANTHER" id="PTHR10221">
    <property type="entry name" value="TRANSCRIPTION INITIATION FACTOR TFIID SUBUNIT 6"/>
    <property type="match status" value="1"/>
</dbReference>
<evidence type="ECO:0000256" key="11">
    <source>
        <dbReference type="ARBA" id="ARBA00054835"/>
    </source>
</evidence>
<evidence type="ECO:0000256" key="9">
    <source>
        <dbReference type="ARBA" id="ARBA00023212"/>
    </source>
</evidence>
<comment type="subcellular location">
    <subcellularLocation>
        <location evidence="2">Cytoplasm</location>
        <location evidence="2">Cytoskeleton</location>
    </subcellularLocation>
    <subcellularLocation>
        <location evidence="1">Nucleus</location>
    </subcellularLocation>
</comment>
<dbReference type="EMBL" id="JACAZE010000009">
    <property type="protein sequence ID" value="KAF7306154.1"/>
    <property type="molecule type" value="Genomic_DNA"/>
</dbReference>
<dbReference type="GO" id="GO:0034314">
    <property type="term" value="P:Arp2/3 complex-mediated actin nucleation"/>
    <property type="evidence" value="ECO:0007669"/>
    <property type="project" value="InterPro"/>
</dbReference>
<dbReference type="InterPro" id="IPR009072">
    <property type="entry name" value="Histone-fold"/>
</dbReference>
<dbReference type="CDD" id="cd22931">
    <property type="entry name" value="HFD_TAF6"/>
    <property type="match status" value="1"/>
</dbReference>
<dbReference type="GO" id="GO:0046982">
    <property type="term" value="F:protein heterodimerization activity"/>
    <property type="evidence" value="ECO:0007669"/>
    <property type="project" value="InterPro"/>
</dbReference>
<dbReference type="OrthoDB" id="361039at2759"/>
<dbReference type="AlphaFoldDB" id="A0A8H6SVI4"/>
<dbReference type="Proteomes" id="UP000613580">
    <property type="component" value="Unassembled WGS sequence"/>
</dbReference>
<dbReference type="InterPro" id="IPR016024">
    <property type="entry name" value="ARM-type_fold"/>
</dbReference>
<dbReference type="SUPFAM" id="SSF69645">
    <property type="entry name" value="Arp2/3 complex subunits"/>
    <property type="match status" value="1"/>
</dbReference>
<evidence type="ECO:0000256" key="2">
    <source>
        <dbReference type="ARBA" id="ARBA00004245"/>
    </source>
</evidence>
<dbReference type="GO" id="GO:0005669">
    <property type="term" value="C:transcription factor TFIID complex"/>
    <property type="evidence" value="ECO:0007669"/>
    <property type="project" value="InterPro"/>
</dbReference>
<keyword evidence="9" id="KW-0206">Cytoskeleton</keyword>
<evidence type="ECO:0000256" key="1">
    <source>
        <dbReference type="ARBA" id="ARBA00004123"/>
    </source>
</evidence>
<dbReference type="Gene3D" id="1.10.20.10">
    <property type="entry name" value="Histone, subunit A"/>
    <property type="match status" value="1"/>
</dbReference>
<dbReference type="GO" id="GO:0006325">
    <property type="term" value="P:chromatin organization"/>
    <property type="evidence" value="ECO:0007669"/>
    <property type="project" value="UniProtKB-ARBA"/>
</dbReference>
<evidence type="ECO:0000259" key="15">
    <source>
        <dbReference type="SMART" id="SM00803"/>
    </source>
</evidence>
<dbReference type="Pfam" id="PF05856">
    <property type="entry name" value="ARPC4"/>
    <property type="match status" value="1"/>
</dbReference>
<dbReference type="GO" id="GO:0030041">
    <property type="term" value="P:actin filament polymerization"/>
    <property type="evidence" value="ECO:0007669"/>
    <property type="project" value="InterPro"/>
</dbReference>
<reference evidence="16" key="1">
    <citation type="submission" date="2020-05" db="EMBL/GenBank/DDBJ databases">
        <title>Mycena genomes resolve the evolution of fungal bioluminescence.</title>
        <authorList>
            <person name="Tsai I.J."/>
        </authorList>
    </citation>
    <scope>NUCLEOTIDE SEQUENCE</scope>
    <source>
        <strain evidence="16">110903Hualien_Pintung</strain>
    </source>
</reference>
<dbReference type="GO" id="GO:0003779">
    <property type="term" value="F:actin binding"/>
    <property type="evidence" value="ECO:0007669"/>
    <property type="project" value="UniProtKB-KW"/>
</dbReference>
<evidence type="ECO:0000256" key="8">
    <source>
        <dbReference type="ARBA" id="ARBA00023203"/>
    </source>
</evidence>
<dbReference type="InterPro" id="IPR034666">
    <property type="entry name" value="ARPC2/4"/>
</dbReference>
<keyword evidence="6" id="KW-0805">Transcription regulation</keyword>
<comment type="similarity">
    <text evidence="4">Belongs to the TAF6 family.</text>
</comment>
<dbReference type="InterPro" id="IPR046344">
    <property type="entry name" value="TAF6_C_sf"/>
</dbReference>
<dbReference type="SUPFAM" id="SSF48371">
    <property type="entry name" value="ARM repeat"/>
    <property type="match status" value="1"/>
</dbReference>
<comment type="similarity">
    <text evidence="3">Belongs to the ARPC4 family.</text>
</comment>
<dbReference type="PANTHER" id="PTHR10221:SF9">
    <property type="entry name" value="TRANSCRIPTION INITIATION FACTOR TFIID SUBUNIT 6"/>
    <property type="match status" value="1"/>
</dbReference>
<dbReference type="Pfam" id="PF02969">
    <property type="entry name" value="TAF"/>
    <property type="match status" value="1"/>
</dbReference>
<dbReference type="CDD" id="cd08050">
    <property type="entry name" value="TAF6C"/>
    <property type="match status" value="1"/>
</dbReference>
<sequence>MSNVLRPYLAAVRSTLTAALTLENFASQVVERHNKPEVEVGKSKEVLLNPLTISRNENERVLIEPSINSIRLSIRIKQADEIERILCHKFTRFMMQRAESFIVLRRKPVPGYDISFLITNTHSETMLKHKIVDFIIQFMEEVDKEISEMKLSLNARARIVAESYLTALVQLMRTELVPFNSAFAFPAMNNAGNAAKARPQAQTGVYRPETIKDVADSLNLPHISDAVAGALASDVEYRIHQVIEEAARFMRHGRRTIMTTSDIEQALRVLNIEPLYGHSSHNPPSFKRALPFPNALAAGSVYFVEDEEIDFERVLREERITLPRGVSWTAHWLAVEGVQPLIPENPPAIPKEIAPDIKPTVLTNGIAPAPATAAAKRQEEQLQQQQQLVKQVLSRELQLYYTRLTSSLLPPGADDGKRDAALASLRTDAGLQALLPYLIKWVGDGVVRSLKEGGLGETDGQVLEVLVSVTSSLLANTTLFVEPYLHQMLPPLLSTLLHSSLPPSHETQLRTLSAQTLSRLLTEHSTTYPSLSPRLVKTLLLALVSPAKSSGTRQGAIRGLVGIGKEAIRKGLVEGGGAKVVGGEYSDDEALVAAVLDALRKLREPSDMFDALDPSLPADAKTLEDLKNVLGEYFAARLSQDAAWARTIVATASA</sequence>
<keyword evidence="10" id="KW-0539">Nucleus</keyword>
<dbReference type="FunFam" id="3.30.1460.20:FF:000001">
    <property type="entry name" value="Actin-related protein 2/3 complex subunit 4"/>
    <property type="match status" value="1"/>
</dbReference>
<evidence type="ECO:0000256" key="6">
    <source>
        <dbReference type="ARBA" id="ARBA00023015"/>
    </source>
</evidence>
<dbReference type="GO" id="GO:0051123">
    <property type="term" value="P:RNA polymerase II preinitiation complex assembly"/>
    <property type="evidence" value="ECO:0007669"/>
    <property type="project" value="TreeGrafter"/>
</dbReference>
<organism evidence="16 17">
    <name type="scientific">Mycena chlorophos</name>
    <name type="common">Agaric fungus</name>
    <name type="synonym">Agaricus chlorophos</name>
    <dbReference type="NCBI Taxonomy" id="658473"/>
    <lineage>
        <taxon>Eukaryota</taxon>
        <taxon>Fungi</taxon>
        <taxon>Dikarya</taxon>
        <taxon>Basidiomycota</taxon>
        <taxon>Agaricomycotina</taxon>
        <taxon>Agaricomycetes</taxon>
        <taxon>Agaricomycetidae</taxon>
        <taxon>Agaricales</taxon>
        <taxon>Marasmiineae</taxon>
        <taxon>Mycenaceae</taxon>
        <taxon>Mycena</taxon>
    </lineage>
</organism>
<evidence type="ECO:0000256" key="7">
    <source>
        <dbReference type="ARBA" id="ARBA00023163"/>
    </source>
</evidence>
<protein>
    <recommendedName>
        <fullName evidence="13">Arp2/3 complex 20 kDa</fullName>
    </recommendedName>
    <alternativeName>
        <fullName evidence="12">TBP-associated factor 6</fullName>
    </alternativeName>
    <alternativeName>
        <fullName evidence="14">Transcription initiation factor TFIID subunit 6</fullName>
    </alternativeName>
</protein>
<evidence type="ECO:0000256" key="3">
    <source>
        <dbReference type="ARBA" id="ARBA00005919"/>
    </source>
</evidence>
<evidence type="ECO:0000256" key="13">
    <source>
        <dbReference type="ARBA" id="ARBA00082270"/>
    </source>
</evidence>
<evidence type="ECO:0000256" key="5">
    <source>
        <dbReference type="ARBA" id="ARBA00022490"/>
    </source>
</evidence>
<feature type="domain" description="TATA box binding protein associated factor (TAF) histone-like fold" evidence="15">
    <location>
        <begin position="205"/>
        <end position="268"/>
    </location>
</feature>
<dbReference type="Gene3D" id="3.30.1460.20">
    <property type="match status" value="1"/>
</dbReference>
<gene>
    <name evidence="16" type="ORF">HMN09_00770700</name>
</gene>
<proteinExistence type="inferred from homology"/>
<dbReference type="GO" id="GO:0046695">
    <property type="term" value="C:SLIK (SAGA-like) complex"/>
    <property type="evidence" value="ECO:0007669"/>
    <property type="project" value="InterPro"/>
</dbReference>
<dbReference type="SUPFAM" id="SSF47113">
    <property type="entry name" value="Histone-fold"/>
    <property type="match status" value="1"/>
</dbReference>
<dbReference type="InterPro" id="IPR004823">
    <property type="entry name" value="TAF_TATA-bd_Histone-like_dom"/>
</dbReference>
<keyword evidence="5" id="KW-0963">Cytoplasm</keyword>
<dbReference type="GO" id="GO:0005885">
    <property type="term" value="C:Arp2/3 protein complex"/>
    <property type="evidence" value="ECO:0007669"/>
    <property type="project" value="InterPro"/>
</dbReference>
<evidence type="ECO:0000256" key="4">
    <source>
        <dbReference type="ARBA" id="ARBA00007688"/>
    </source>
</evidence>
<dbReference type="Pfam" id="PF07571">
    <property type="entry name" value="TAF6_C"/>
    <property type="match status" value="1"/>
</dbReference>
<keyword evidence="8" id="KW-0009">Actin-binding</keyword>
<keyword evidence="17" id="KW-1185">Reference proteome</keyword>
<accession>A0A8H6SVI4</accession>
<comment type="caution">
    <text evidence="16">The sequence shown here is derived from an EMBL/GenBank/DDBJ whole genome shotgun (WGS) entry which is preliminary data.</text>
</comment>
<evidence type="ECO:0000256" key="10">
    <source>
        <dbReference type="ARBA" id="ARBA00023242"/>
    </source>
</evidence>
<dbReference type="FunFam" id="1.10.20.10:FF:000033">
    <property type="entry name" value="Transcription initiation factor TFIID complex subunit"/>
    <property type="match status" value="1"/>
</dbReference>
<dbReference type="InterPro" id="IPR037796">
    <property type="entry name" value="TAF6"/>
</dbReference>
<dbReference type="GO" id="GO:0003713">
    <property type="term" value="F:transcription coactivator activity"/>
    <property type="evidence" value="ECO:0007669"/>
    <property type="project" value="TreeGrafter"/>
</dbReference>
<evidence type="ECO:0000256" key="12">
    <source>
        <dbReference type="ARBA" id="ARBA00076308"/>
    </source>
</evidence>